<dbReference type="PANTHER" id="PTHR23517:SF15">
    <property type="entry name" value="PROTON-DEPENDENT OLIGOPEPTIDE FAMILY TRANSPORT PROTEIN"/>
    <property type="match status" value="1"/>
</dbReference>
<dbReference type="GO" id="GO:0005886">
    <property type="term" value="C:plasma membrane"/>
    <property type="evidence" value="ECO:0007669"/>
    <property type="project" value="UniProtKB-SubCell"/>
</dbReference>
<feature type="transmembrane region" description="Helical" evidence="8">
    <location>
        <begin position="114"/>
        <end position="135"/>
    </location>
</feature>
<dbReference type="GO" id="GO:0006857">
    <property type="term" value="P:oligopeptide transport"/>
    <property type="evidence" value="ECO:0007669"/>
    <property type="project" value="InterPro"/>
</dbReference>
<dbReference type="InterPro" id="IPR000109">
    <property type="entry name" value="POT_fam"/>
</dbReference>
<proteinExistence type="predicted"/>
<name>C6XP09_HIRBI</name>
<accession>C6XP09</accession>
<evidence type="ECO:0000256" key="6">
    <source>
        <dbReference type="ARBA" id="ARBA00022989"/>
    </source>
</evidence>
<feature type="transmembrane region" description="Helical" evidence="8">
    <location>
        <begin position="180"/>
        <end position="200"/>
    </location>
</feature>
<dbReference type="Gene3D" id="1.20.1250.20">
    <property type="entry name" value="MFS general substrate transporter like domains"/>
    <property type="match status" value="2"/>
</dbReference>
<evidence type="ECO:0000256" key="1">
    <source>
        <dbReference type="ARBA" id="ARBA00004651"/>
    </source>
</evidence>
<feature type="transmembrane region" description="Helical" evidence="8">
    <location>
        <begin position="298"/>
        <end position="318"/>
    </location>
</feature>
<dbReference type="PANTHER" id="PTHR23517">
    <property type="entry name" value="RESISTANCE PROTEIN MDTM, PUTATIVE-RELATED-RELATED"/>
    <property type="match status" value="1"/>
</dbReference>
<keyword evidence="2" id="KW-0813">Transport</keyword>
<feature type="transmembrane region" description="Helical" evidence="8">
    <location>
        <begin position="79"/>
        <end position="102"/>
    </location>
</feature>
<dbReference type="GO" id="GO:1904680">
    <property type="term" value="F:peptide transmembrane transporter activity"/>
    <property type="evidence" value="ECO:0007669"/>
    <property type="project" value="InterPro"/>
</dbReference>
<dbReference type="KEGG" id="hba:Hbal_2514"/>
<dbReference type="eggNOG" id="COG3104">
    <property type="taxonomic scope" value="Bacteria"/>
</dbReference>
<dbReference type="EMBL" id="CP001678">
    <property type="protein sequence ID" value="ACT60189.1"/>
    <property type="molecule type" value="Genomic_DNA"/>
</dbReference>
<dbReference type="InterPro" id="IPR036259">
    <property type="entry name" value="MFS_trans_sf"/>
</dbReference>
<keyword evidence="10" id="KW-1185">Reference proteome</keyword>
<dbReference type="HOGENOM" id="CLU_004790_0_1_5"/>
<dbReference type="InterPro" id="IPR050171">
    <property type="entry name" value="MFS_Transporters"/>
</dbReference>
<comment type="subcellular location">
    <subcellularLocation>
        <location evidence="1">Cell membrane</location>
        <topology evidence="1">Multi-pass membrane protein</topology>
    </subcellularLocation>
</comment>
<feature type="transmembrane region" description="Helical" evidence="8">
    <location>
        <begin position="400"/>
        <end position="421"/>
    </location>
</feature>
<sequence>MQLEPETNIKNAVQNADGTAFIGHPKGLGFIVFTEAWERFSFYGMQALLVLYMATHLFLPEHSGNVAGFGAFQSFLESIFGPMSTQALASQTFGIYVGLVYFSPVIGGYLGDRFIGQHAAVMIGAMLMAIGHFLMAFEVSFLVALLFLIAGSGFLKGNLAAQVGQLYEASDQRRDAGYTIYNFSINVGAAIAPLVCGTLGELYGWHYGFGIAGIGMLVGLAIYVAGSRHLPKSKITSETIAARKLKKEDFAPIFVILIMLAITSLYWTAQAQVWNVYPLWIKDEVNRLIFGFEVPVTWFQSLDFMFVLAAAPLVLWFWRRQNKLGNEPQDSIKIAIGCLIFGLAFMMLVIGEMTSSDAGIHMFWPFIFHCICGTGFLYIGPVAMSFISRVAPASVNSMMIGSYYLAIFIGGFGSGWLGQLYETMAPQWFWLIHGGIVSSGAVLIVLLKPFMDKMARAE</sequence>
<dbReference type="OrthoDB" id="9772725at2"/>
<gene>
    <name evidence="9" type="ordered locus">Hbal_2514</name>
</gene>
<evidence type="ECO:0000313" key="10">
    <source>
        <dbReference type="Proteomes" id="UP000002745"/>
    </source>
</evidence>
<evidence type="ECO:0000256" key="5">
    <source>
        <dbReference type="ARBA" id="ARBA00022856"/>
    </source>
</evidence>
<evidence type="ECO:0000256" key="3">
    <source>
        <dbReference type="ARBA" id="ARBA00022475"/>
    </source>
</evidence>
<evidence type="ECO:0000256" key="8">
    <source>
        <dbReference type="SAM" id="Phobius"/>
    </source>
</evidence>
<dbReference type="CDD" id="cd17346">
    <property type="entry name" value="MFS_DtpA_like"/>
    <property type="match status" value="1"/>
</dbReference>
<dbReference type="PROSITE" id="PS01022">
    <property type="entry name" value="PTR2_1"/>
    <property type="match status" value="1"/>
</dbReference>
<keyword evidence="3" id="KW-1003">Cell membrane</keyword>
<evidence type="ECO:0000313" key="9">
    <source>
        <dbReference type="EMBL" id="ACT60189.1"/>
    </source>
</evidence>
<dbReference type="AlphaFoldDB" id="C6XP09"/>
<keyword evidence="6 8" id="KW-1133">Transmembrane helix</keyword>
<keyword evidence="5" id="KW-0571">Peptide transport</keyword>
<feature type="transmembrane region" description="Helical" evidence="8">
    <location>
        <begin position="250"/>
        <end position="269"/>
    </location>
</feature>
<dbReference type="SUPFAM" id="SSF103473">
    <property type="entry name" value="MFS general substrate transporter"/>
    <property type="match status" value="1"/>
</dbReference>
<dbReference type="RefSeq" id="WP_015828339.1">
    <property type="nucleotide sequence ID" value="NC_012982.1"/>
</dbReference>
<dbReference type="InterPro" id="IPR005279">
    <property type="entry name" value="Dipep/tripep_permease"/>
</dbReference>
<dbReference type="InterPro" id="IPR018456">
    <property type="entry name" value="PTR2_symporter_CS"/>
</dbReference>
<feature type="transmembrane region" description="Helical" evidence="8">
    <location>
        <begin position="330"/>
        <end position="350"/>
    </location>
</feature>
<feature type="transmembrane region" description="Helical" evidence="8">
    <location>
        <begin position="141"/>
        <end position="159"/>
    </location>
</feature>
<dbReference type="STRING" id="582402.Hbal_2514"/>
<dbReference type="Proteomes" id="UP000002745">
    <property type="component" value="Chromosome"/>
</dbReference>
<feature type="transmembrane region" description="Helical" evidence="8">
    <location>
        <begin position="362"/>
        <end position="388"/>
    </location>
</feature>
<keyword evidence="7 8" id="KW-0472">Membrane</keyword>
<organism evidence="9 10">
    <name type="scientific">Hirschia baltica (strain ATCC 49814 / DSM 5838 / IFAM 1418)</name>
    <dbReference type="NCBI Taxonomy" id="582402"/>
    <lineage>
        <taxon>Bacteria</taxon>
        <taxon>Pseudomonadati</taxon>
        <taxon>Pseudomonadota</taxon>
        <taxon>Alphaproteobacteria</taxon>
        <taxon>Hyphomonadales</taxon>
        <taxon>Hyphomonadaceae</taxon>
        <taxon>Hirschia</taxon>
    </lineage>
</organism>
<reference evidence="10" key="1">
    <citation type="journal article" date="2011" name="J. Bacteriol.">
        <title>Genome sequences of eight morphologically diverse alphaproteobacteria.</title>
        <authorList>
            <consortium name="US DOE Joint Genome Institute"/>
            <person name="Brown P.J."/>
            <person name="Kysela D.T."/>
            <person name="Buechlein A."/>
            <person name="Hemmerich C."/>
            <person name="Brun Y.V."/>
        </authorList>
    </citation>
    <scope>NUCLEOTIDE SEQUENCE [LARGE SCALE GENOMIC DNA]</scope>
    <source>
        <strain evidence="10">ATCC 49814 / DSM 5838 / IFAM 1418</strain>
    </source>
</reference>
<dbReference type="Pfam" id="PF00854">
    <property type="entry name" value="PTR2"/>
    <property type="match status" value="2"/>
</dbReference>
<dbReference type="NCBIfam" id="TIGR00924">
    <property type="entry name" value="yjdL_sub1_fam"/>
    <property type="match status" value="1"/>
</dbReference>
<feature type="transmembrane region" description="Helical" evidence="8">
    <location>
        <begin position="427"/>
        <end position="447"/>
    </location>
</feature>
<protein>
    <submittedName>
        <fullName evidence="9">Amino acid/peptide transporter</fullName>
    </submittedName>
</protein>
<feature type="transmembrane region" description="Helical" evidence="8">
    <location>
        <begin position="40"/>
        <end position="59"/>
    </location>
</feature>
<keyword evidence="5" id="KW-0653">Protein transport</keyword>
<keyword evidence="4 8" id="KW-0812">Transmembrane</keyword>
<evidence type="ECO:0000256" key="2">
    <source>
        <dbReference type="ARBA" id="ARBA00022448"/>
    </source>
</evidence>
<feature type="transmembrane region" description="Helical" evidence="8">
    <location>
        <begin position="206"/>
        <end position="225"/>
    </location>
</feature>
<evidence type="ECO:0000256" key="7">
    <source>
        <dbReference type="ARBA" id="ARBA00023136"/>
    </source>
</evidence>
<evidence type="ECO:0000256" key="4">
    <source>
        <dbReference type="ARBA" id="ARBA00022692"/>
    </source>
</evidence>